<dbReference type="Gene3D" id="2.40.110.10">
    <property type="entry name" value="Butyryl-CoA Dehydrogenase, subunit A, domain 2"/>
    <property type="match status" value="1"/>
</dbReference>
<dbReference type="RefSeq" id="WP_116013485.1">
    <property type="nucleotide sequence ID" value="NZ_QUOT01000001.1"/>
</dbReference>
<comment type="cofactor">
    <cofactor evidence="1 5">
        <name>FAD</name>
        <dbReference type="ChEBI" id="CHEBI:57692"/>
    </cofactor>
</comment>
<dbReference type="InterPro" id="IPR046373">
    <property type="entry name" value="Acyl-CoA_Oxase/DH_mid-dom_sf"/>
</dbReference>
<dbReference type="EMBL" id="QUOT01000001">
    <property type="protein sequence ID" value="REL29553.1"/>
    <property type="molecule type" value="Genomic_DNA"/>
</dbReference>
<dbReference type="Gene3D" id="1.10.540.10">
    <property type="entry name" value="Acyl-CoA dehydrogenase/oxidase, N-terminal domain"/>
    <property type="match status" value="1"/>
</dbReference>
<keyword evidence="3 5" id="KW-0285">Flavoprotein</keyword>
<protein>
    <submittedName>
        <fullName evidence="9">Acyl-CoA dehydrogenase</fullName>
    </submittedName>
</protein>
<dbReference type="InterPro" id="IPR025878">
    <property type="entry name" value="Acyl-CoA_dh-like_C_dom"/>
</dbReference>
<dbReference type="GO" id="GO:0016627">
    <property type="term" value="F:oxidoreductase activity, acting on the CH-CH group of donors"/>
    <property type="evidence" value="ECO:0007669"/>
    <property type="project" value="InterPro"/>
</dbReference>
<comment type="similarity">
    <text evidence="2 5">Belongs to the acyl-CoA dehydrogenase family.</text>
</comment>
<dbReference type="InterPro" id="IPR009075">
    <property type="entry name" value="AcylCo_DH/oxidase_C"/>
</dbReference>
<feature type="domain" description="Acetyl-CoA dehydrogenase-like C-terminal" evidence="8">
    <location>
        <begin position="468"/>
        <end position="602"/>
    </location>
</feature>
<dbReference type="AlphaFoldDB" id="A0A3E0TYV4"/>
<evidence type="ECO:0000256" key="2">
    <source>
        <dbReference type="ARBA" id="ARBA00009347"/>
    </source>
</evidence>
<dbReference type="InterPro" id="IPR009100">
    <property type="entry name" value="AcylCoA_DH/oxidase_NM_dom_sf"/>
</dbReference>
<dbReference type="InterPro" id="IPR006091">
    <property type="entry name" value="Acyl-CoA_Oxase/DH_mid-dom"/>
</dbReference>
<comment type="caution">
    <text evidence="9">The sequence shown here is derived from an EMBL/GenBank/DDBJ whole genome shotgun (WGS) entry which is preliminary data.</text>
</comment>
<dbReference type="Pfam" id="PF02770">
    <property type="entry name" value="Acyl-CoA_dh_M"/>
    <property type="match status" value="1"/>
</dbReference>
<dbReference type="SUPFAM" id="SSF47203">
    <property type="entry name" value="Acyl-CoA dehydrogenase C-terminal domain-like"/>
    <property type="match status" value="1"/>
</dbReference>
<evidence type="ECO:0000256" key="3">
    <source>
        <dbReference type="ARBA" id="ARBA00022630"/>
    </source>
</evidence>
<dbReference type="PANTHER" id="PTHR42803:SF3">
    <property type="entry name" value="ACYL-COA DEHYDROGENASE-RELATED"/>
    <property type="match status" value="1"/>
</dbReference>
<name>A0A3E0TYV4_9GAMM</name>
<sequence length="607" mass="66879">MNTKMLNEREIEFLLYELFDTDALFTRSRYQDHDRTTFKEVIQTAKNVAEKHFLPLRHTLDNQQPTFDGEKVHIIPELKPALDALNESGLPSATADYEFNGMQLPPIVANLAGVYLTIAGGTALGYSMLTTANANLLQAHGSDELIEKWVKPLRDGRFAGTMAMTEPDAGSGLADLTTSAVKADDGSYRITGNKIYISGGDHNLSENIVHLVLARVKGAPKGVKGISLFVVPKYLVNNDGSLGDRNDVALAGLFHKMGGRAQTSTALSFGEKGGAIGYLVGEENHGLAYMFHMMNEARIMVGTSGAALAMGGYQYSLEYAKNRPQGRLPSCKDPLSPPVNIIEHADVKRMLLAQKAYAEGALALVMLGSQLSDDEKTAQTKEQRAYAHTLLDLLTPVIKTWPSEYGTKANDFAIQVLGGAGYVNEHPIEMFYRDNRLNPIHEGTTGIQSLDLLARKVPMGSMQGYQALMAEINDTIKDATSHEALNDYCQRLRSAVATLNHTTDKLLTAMGNSRTEGAESIDQVLANSVHYLSMFGHVVVAWLWLKQAKIAATTLPNANHESEQHFYQGKLQAAQYFYRYELTQIQQWASLLNELDDTCHQMQANWF</sequence>
<evidence type="ECO:0000259" key="6">
    <source>
        <dbReference type="Pfam" id="PF00441"/>
    </source>
</evidence>
<keyword evidence="10" id="KW-1185">Reference proteome</keyword>
<evidence type="ECO:0000256" key="4">
    <source>
        <dbReference type="ARBA" id="ARBA00022827"/>
    </source>
</evidence>
<evidence type="ECO:0000259" key="7">
    <source>
        <dbReference type="Pfam" id="PF02770"/>
    </source>
</evidence>
<dbReference type="InterPro" id="IPR052166">
    <property type="entry name" value="Diverse_Acyl-CoA_DH"/>
</dbReference>
<accession>A0A3E0TYV4</accession>
<dbReference type="InterPro" id="IPR036250">
    <property type="entry name" value="AcylCo_DH-like_C"/>
</dbReference>
<evidence type="ECO:0000256" key="1">
    <source>
        <dbReference type="ARBA" id="ARBA00001974"/>
    </source>
</evidence>
<organism evidence="9 10">
    <name type="scientific">Thalassotalea euphylliae</name>
    <dbReference type="NCBI Taxonomy" id="1655234"/>
    <lineage>
        <taxon>Bacteria</taxon>
        <taxon>Pseudomonadati</taxon>
        <taxon>Pseudomonadota</taxon>
        <taxon>Gammaproteobacteria</taxon>
        <taxon>Alteromonadales</taxon>
        <taxon>Colwelliaceae</taxon>
        <taxon>Thalassotalea</taxon>
    </lineage>
</organism>
<feature type="domain" description="Acyl-CoA dehydrogenase/oxidase C-terminal" evidence="6">
    <location>
        <begin position="284"/>
        <end position="453"/>
    </location>
</feature>
<dbReference type="Pfam" id="PF00441">
    <property type="entry name" value="Acyl-CoA_dh_1"/>
    <property type="match status" value="1"/>
</dbReference>
<dbReference type="InterPro" id="IPR037069">
    <property type="entry name" value="AcylCoA_DH/ox_N_sf"/>
</dbReference>
<dbReference type="GO" id="GO:0050660">
    <property type="term" value="F:flavin adenine dinucleotide binding"/>
    <property type="evidence" value="ECO:0007669"/>
    <property type="project" value="InterPro"/>
</dbReference>
<keyword evidence="4 5" id="KW-0274">FAD</keyword>
<dbReference type="PANTHER" id="PTHR42803">
    <property type="entry name" value="ACYL-COA DEHYDROGENASE"/>
    <property type="match status" value="1"/>
</dbReference>
<dbReference type="Proteomes" id="UP000256899">
    <property type="component" value="Unassembled WGS sequence"/>
</dbReference>
<feature type="domain" description="Acyl-CoA oxidase/dehydrogenase middle" evidence="7">
    <location>
        <begin position="162"/>
        <end position="233"/>
    </location>
</feature>
<dbReference type="Pfam" id="PF12806">
    <property type="entry name" value="Acyl-CoA_dh_C"/>
    <property type="match status" value="1"/>
</dbReference>
<evidence type="ECO:0000259" key="8">
    <source>
        <dbReference type="Pfam" id="PF12806"/>
    </source>
</evidence>
<evidence type="ECO:0000313" key="10">
    <source>
        <dbReference type="Proteomes" id="UP000256899"/>
    </source>
</evidence>
<dbReference type="Gene3D" id="1.20.140.10">
    <property type="entry name" value="Butyryl-CoA Dehydrogenase, subunit A, domain 3"/>
    <property type="match status" value="1"/>
</dbReference>
<dbReference type="SUPFAM" id="SSF56645">
    <property type="entry name" value="Acyl-CoA dehydrogenase NM domain-like"/>
    <property type="match status" value="1"/>
</dbReference>
<gene>
    <name evidence="9" type="ORF">DXX94_01795</name>
</gene>
<proteinExistence type="inferred from homology"/>
<evidence type="ECO:0000313" key="9">
    <source>
        <dbReference type="EMBL" id="REL29553.1"/>
    </source>
</evidence>
<keyword evidence="5" id="KW-0560">Oxidoreductase</keyword>
<reference evidence="10" key="1">
    <citation type="submission" date="2018-08" db="EMBL/GenBank/DDBJ databases">
        <title>Thalassotalea euphylliae genome.</title>
        <authorList>
            <person name="Summers S."/>
            <person name="Rice S.A."/>
            <person name="Freckelton M.L."/>
            <person name="Nedved B.T."/>
            <person name="Hadfield M.G."/>
        </authorList>
    </citation>
    <scope>NUCLEOTIDE SEQUENCE [LARGE SCALE GENOMIC DNA]</scope>
    <source>
        <strain evidence="10">H3</strain>
    </source>
</reference>
<evidence type="ECO:0000256" key="5">
    <source>
        <dbReference type="RuleBase" id="RU362125"/>
    </source>
</evidence>